<evidence type="ECO:0000259" key="1">
    <source>
        <dbReference type="SMART" id="SM01361"/>
    </source>
</evidence>
<dbReference type="InterPro" id="IPR009048">
    <property type="entry name" value="A-macroglobulin_rcpt-bd"/>
</dbReference>
<dbReference type="Proteomes" id="UP000694941">
    <property type="component" value="Unplaced"/>
</dbReference>
<dbReference type="Gene3D" id="2.60.40.690">
    <property type="entry name" value="Alpha-macroglobulin, receptor-binding domain"/>
    <property type="match status" value="1"/>
</dbReference>
<evidence type="ECO:0000313" key="3">
    <source>
        <dbReference type="RefSeq" id="XP_013783798.1"/>
    </source>
</evidence>
<name>A0ABM1BKH5_LIMPO</name>
<dbReference type="PANTHER" id="PTHR11412">
    <property type="entry name" value="MACROGLOBULIN / COMPLEMENT"/>
    <property type="match status" value="1"/>
</dbReference>
<keyword evidence="2" id="KW-1185">Reference proteome</keyword>
<accession>A0ABM1BKH5</accession>
<dbReference type="SMART" id="SM01361">
    <property type="entry name" value="A2M_recep"/>
    <property type="match status" value="1"/>
</dbReference>
<evidence type="ECO:0000313" key="2">
    <source>
        <dbReference type="Proteomes" id="UP000694941"/>
    </source>
</evidence>
<organism evidence="2 3">
    <name type="scientific">Limulus polyphemus</name>
    <name type="common">Atlantic horseshoe crab</name>
    <dbReference type="NCBI Taxonomy" id="6850"/>
    <lineage>
        <taxon>Eukaryota</taxon>
        <taxon>Metazoa</taxon>
        <taxon>Ecdysozoa</taxon>
        <taxon>Arthropoda</taxon>
        <taxon>Chelicerata</taxon>
        <taxon>Merostomata</taxon>
        <taxon>Xiphosura</taxon>
        <taxon>Limulidae</taxon>
        <taxon>Limulus</taxon>
    </lineage>
</organism>
<reference evidence="3" key="1">
    <citation type="submission" date="2025-08" db="UniProtKB">
        <authorList>
            <consortium name="RefSeq"/>
        </authorList>
    </citation>
    <scope>IDENTIFICATION</scope>
    <source>
        <tissue evidence="3">Muscle</tissue>
    </source>
</reference>
<dbReference type="InterPro" id="IPR036595">
    <property type="entry name" value="A-macroglobulin_rcpt-bd_sf"/>
</dbReference>
<protein>
    <submittedName>
        <fullName evidence="3">Complement C4-like</fullName>
    </submittedName>
</protein>
<proteinExistence type="predicted"/>
<sequence>MSVVDISMVSGYVPEKTSLQKLILSESSEIKRFEVEKNNVYLYFTELPKIRRCYIFDIVQEIVVEEAQPAKAYMYDYYRSGLKIAKNYTLECAPDFP</sequence>
<dbReference type="GeneID" id="106467951"/>
<feature type="domain" description="Alpha-macroglobulin receptor-binding" evidence="1">
    <location>
        <begin position="1"/>
        <end position="88"/>
    </location>
</feature>
<gene>
    <name evidence="3" type="primary">LOC106467951</name>
</gene>
<dbReference type="InterPro" id="IPR050473">
    <property type="entry name" value="A2M/Complement_sys"/>
</dbReference>
<dbReference type="PANTHER" id="PTHR11412:SF171">
    <property type="entry name" value="PREGNANCY ZONE PROTEIN-LIKE PROTEIN"/>
    <property type="match status" value="1"/>
</dbReference>
<dbReference type="Pfam" id="PF07677">
    <property type="entry name" value="A2M_recep"/>
    <property type="match status" value="1"/>
</dbReference>
<dbReference type="SUPFAM" id="SSF49410">
    <property type="entry name" value="Alpha-macroglobulin receptor domain"/>
    <property type="match status" value="1"/>
</dbReference>
<dbReference type="RefSeq" id="XP_013783798.1">
    <property type="nucleotide sequence ID" value="XM_013928344.2"/>
</dbReference>